<protein>
    <recommendedName>
        <fullName evidence="9 10">Chaperone protein HtpG</fullName>
    </recommendedName>
    <alternativeName>
        <fullName evidence="10">Heat shock protein HtpG</fullName>
    </alternativeName>
    <alternativeName>
        <fullName evidence="10">High temperature protein G</fullName>
    </alternativeName>
</protein>
<evidence type="ECO:0000256" key="10">
    <source>
        <dbReference type="HAMAP-Rule" id="MF_00505"/>
    </source>
</evidence>
<dbReference type="Pfam" id="PF13589">
    <property type="entry name" value="HATPase_c_3"/>
    <property type="match status" value="1"/>
</dbReference>
<dbReference type="InterPro" id="IPR020575">
    <property type="entry name" value="Hsp90_N"/>
</dbReference>
<dbReference type="InterPro" id="IPR036890">
    <property type="entry name" value="HATPase_C_sf"/>
</dbReference>
<dbReference type="RefSeq" id="WP_010324276.1">
    <property type="nucleotide sequence ID" value="NZ_FTMN01000002.1"/>
</dbReference>
<reference evidence="15 16" key="1">
    <citation type="submission" date="2017-01" db="EMBL/GenBank/DDBJ databases">
        <authorList>
            <person name="Mah S.A."/>
            <person name="Swanson W.J."/>
            <person name="Moy G.W."/>
            <person name="Vacquier V.D."/>
        </authorList>
    </citation>
    <scope>NUCLEOTIDE SEQUENCE [LARGE SCALE GENOMIC DNA]</scope>
    <source>
        <strain evidence="15 16">DSM 7027</strain>
    </source>
</reference>
<dbReference type="HAMAP" id="MF_00505">
    <property type="entry name" value="HSP90"/>
    <property type="match status" value="1"/>
</dbReference>
<evidence type="ECO:0000256" key="12">
    <source>
        <dbReference type="SAM" id="Coils"/>
    </source>
</evidence>
<dbReference type="Gene3D" id="3.40.50.11260">
    <property type="match status" value="1"/>
</dbReference>
<dbReference type="InterPro" id="IPR037196">
    <property type="entry name" value="HSP90_C"/>
</dbReference>
<dbReference type="PANTHER" id="PTHR11528">
    <property type="entry name" value="HEAT SHOCK PROTEIN 90 FAMILY MEMBER"/>
    <property type="match status" value="1"/>
</dbReference>
<dbReference type="SUPFAM" id="SSF54211">
    <property type="entry name" value="Ribosomal protein S5 domain 2-like"/>
    <property type="match status" value="1"/>
</dbReference>
<dbReference type="GO" id="GO:0140662">
    <property type="term" value="F:ATP-dependent protein folding chaperone"/>
    <property type="evidence" value="ECO:0007669"/>
    <property type="project" value="InterPro"/>
</dbReference>
<feature type="binding site" evidence="11">
    <location>
        <position position="177"/>
    </location>
    <ligand>
        <name>ATP</name>
        <dbReference type="ChEBI" id="CHEBI:30616"/>
    </ligand>
</feature>
<dbReference type="STRING" id="49186.SAMN05421647_102133"/>
<evidence type="ECO:0000313" key="15">
    <source>
        <dbReference type="EMBL" id="SIQ09566.1"/>
    </source>
</evidence>
<evidence type="ECO:0000256" key="9">
    <source>
        <dbReference type="ARBA" id="ARBA00070675"/>
    </source>
</evidence>
<dbReference type="InterPro" id="IPR020568">
    <property type="entry name" value="Ribosomal_Su5_D2-typ_SF"/>
</dbReference>
<evidence type="ECO:0000313" key="16">
    <source>
        <dbReference type="Proteomes" id="UP000186895"/>
    </source>
</evidence>
<dbReference type="SMART" id="SM00387">
    <property type="entry name" value="HATPase_c"/>
    <property type="match status" value="1"/>
</dbReference>
<dbReference type="InterPro" id="IPR003594">
    <property type="entry name" value="HATPase_dom"/>
</dbReference>
<proteinExistence type="inferred from homology"/>
<dbReference type="InterPro" id="IPR001404">
    <property type="entry name" value="Hsp90_fam"/>
</dbReference>
<comment type="similarity">
    <text evidence="2 10">Belongs to the heat shock protein 90 family.</text>
</comment>
<dbReference type="InterPro" id="IPR019805">
    <property type="entry name" value="Heat_shock_protein_90_CS"/>
</dbReference>
<keyword evidence="6 10" id="KW-0346">Stress response</keyword>
<accession>A0A1N6PZ48</accession>
<evidence type="ECO:0000256" key="5">
    <source>
        <dbReference type="ARBA" id="ARBA00022840"/>
    </source>
</evidence>
<dbReference type="FunFam" id="3.30.565.10:FF:000009">
    <property type="entry name" value="Molecular chaperone HtpG"/>
    <property type="match status" value="1"/>
</dbReference>
<evidence type="ECO:0000259" key="14">
    <source>
        <dbReference type="SMART" id="SM00387"/>
    </source>
</evidence>
<feature type="domain" description="Histidine kinase/HSP90-like ATPase" evidence="14">
    <location>
        <begin position="30"/>
        <end position="187"/>
    </location>
</feature>
<comment type="function">
    <text evidence="8 10">Molecular chaperone. Has ATPase activity.</text>
</comment>
<feature type="binding site" evidence="11">
    <location>
        <position position="346"/>
    </location>
    <ligand>
        <name>ATP</name>
        <dbReference type="ChEBI" id="CHEBI:30616"/>
    </ligand>
</feature>
<dbReference type="SUPFAM" id="SSF110942">
    <property type="entry name" value="HSP90 C-terminal domain"/>
    <property type="match status" value="1"/>
</dbReference>
<feature type="region of interest" description="C" evidence="10">
    <location>
        <begin position="564"/>
        <end position="638"/>
    </location>
</feature>
<evidence type="ECO:0000256" key="6">
    <source>
        <dbReference type="ARBA" id="ARBA00023016"/>
    </source>
</evidence>
<dbReference type="GO" id="GO:0005524">
    <property type="term" value="F:ATP binding"/>
    <property type="evidence" value="ECO:0007669"/>
    <property type="project" value="UniProtKB-UniRule"/>
</dbReference>
<name>A0A1N6PZ48_9GAMM</name>
<dbReference type="eggNOG" id="COG0326">
    <property type="taxonomic scope" value="Bacteria"/>
</dbReference>
<dbReference type="PRINTS" id="PR00775">
    <property type="entry name" value="HEATSHOCK90"/>
</dbReference>
<feature type="binding site" evidence="11">
    <location>
        <position position="102"/>
    </location>
    <ligand>
        <name>ATP</name>
        <dbReference type="ChEBI" id="CHEBI:30616"/>
    </ligand>
</feature>
<evidence type="ECO:0000256" key="2">
    <source>
        <dbReference type="ARBA" id="ARBA00008239"/>
    </source>
</evidence>
<evidence type="ECO:0000256" key="11">
    <source>
        <dbReference type="PIRSR" id="PIRSR002583-1"/>
    </source>
</evidence>
<dbReference type="EMBL" id="FTMN01000002">
    <property type="protein sequence ID" value="SIQ09566.1"/>
    <property type="molecule type" value="Genomic_DNA"/>
</dbReference>
<comment type="subunit">
    <text evidence="10">Homodimer.</text>
</comment>
<dbReference type="NCBIfam" id="NF003555">
    <property type="entry name" value="PRK05218.1"/>
    <property type="match status" value="1"/>
</dbReference>
<dbReference type="AlphaFoldDB" id="A0A1N6PZ48"/>
<feature type="coiled-coil region" evidence="12">
    <location>
        <begin position="498"/>
        <end position="532"/>
    </location>
</feature>
<dbReference type="Proteomes" id="UP000186895">
    <property type="component" value="Unassembled WGS sequence"/>
</dbReference>
<sequence length="638" mass="72293">MSTETQKETLGFQTEVKQLLNLMIHSLYSNKEIFLRELISNASDASEKLRFEALNNDALYEGEPELAVRIEYDKDAKTVTIEDRGIGMSRDDVIEHLGTIAKSGTASFLSNLTGDEAKDSQLIGQFGVGFYSAFIVAERVDVYTRRAGADVSEGVHWSSTGEGDFTIANFDKPKRGTRIVLKLKEGEEEFADGFRLRSLVRKYSDHISIPVQMLKEELPGEDEAEDAEAKAPEMESVNSATALWTRPKSDLNDEEYQEFYKHISHDFADALTWSHNKVEGNLEYTSLLYVPENAPFDLWNREAPRGLKLYVQRVFIMDQADQFLPLYLRFIKGVVDSNNLSLNVSREILQKDPNVDKLRSALTKRVLDMLSKLAKNDAEKYATFWKTFGSVIKEGPAEDMGNRDKILKLLRFASTHTGTSEQSVSLEDYVSRMQEGQKKIYYVVADNFNTAKNSPHLEVFRKKGIEVLLLSERIDEWMMSQLFDFDGHNFQDVTKGELDLGETESEEEKQKLEEVAKEHEGLVERLNKVLDDRVDSIRITHRLTDSPACLVIGDYDMGLQMRRIMEAAGQAVPESKPIFEINPEHPLINKLDHEPDEDRFGELALVLFDQAGLAAGATLDDPASYVTRLNKLLLELSS</sequence>
<dbReference type="CDD" id="cd16927">
    <property type="entry name" value="HATPase_Hsp90-like"/>
    <property type="match status" value="1"/>
</dbReference>
<evidence type="ECO:0000256" key="1">
    <source>
        <dbReference type="ARBA" id="ARBA00004496"/>
    </source>
</evidence>
<dbReference type="GO" id="GO:0016887">
    <property type="term" value="F:ATP hydrolysis activity"/>
    <property type="evidence" value="ECO:0007669"/>
    <property type="project" value="InterPro"/>
</dbReference>
<feature type="region of interest" description="A; substrate-binding" evidence="10">
    <location>
        <begin position="1"/>
        <end position="346"/>
    </location>
</feature>
<keyword evidence="5 10" id="KW-0067">ATP-binding</keyword>
<dbReference type="SUPFAM" id="SSF55874">
    <property type="entry name" value="ATPase domain of HSP90 chaperone/DNA topoisomerase II/histidine kinase"/>
    <property type="match status" value="1"/>
</dbReference>
<comment type="subcellular location">
    <subcellularLocation>
        <location evidence="1 10">Cytoplasm</location>
    </subcellularLocation>
</comment>
<feature type="region of interest" description="Disordered" evidence="13">
    <location>
        <begin position="218"/>
        <end position="238"/>
    </location>
</feature>
<feature type="binding site" evidence="11">
    <location>
        <position position="83"/>
    </location>
    <ligand>
        <name>ATP</name>
        <dbReference type="ChEBI" id="CHEBI:30616"/>
    </ligand>
</feature>
<feature type="binding site" evidence="11">
    <location>
        <begin position="125"/>
        <end position="130"/>
    </location>
    <ligand>
        <name>ATP</name>
        <dbReference type="ChEBI" id="CHEBI:30616"/>
    </ligand>
</feature>
<dbReference type="Gene3D" id="3.30.230.80">
    <property type="match status" value="1"/>
</dbReference>
<feature type="binding site" evidence="11">
    <location>
        <position position="41"/>
    </location>
    <ligand>
        <name>ATP</name>
        <dbReference type="ChEBI" id="CHEBI:30616"/>
    </ligand>
</feature>
<feature type="binding site" evidence="11">
    <location>
        <position position="37"/>
    </location>
    <ligand>
        <name>ATP</name>
        <dbReference type="ChEBI" id="CHEBI:30616"/>
    </ligand>
</feature>
<dbReference type="Gene3D" id="3.30.565.10">
    <property type="entry name" value="Histidine kinase-like ATPase, C-terminal domain"/>
    <property type="match status" value="1"/>
</dbReference>
<dbReference type="GO" id="GO:0051082">
    <property type="term" value="F:unfolded protein binding"/>
    <property type="evidence" value="ECO:0007669"/>
    <property type="project" value="UniProtKB-UniRule"/>
</dbReference>
<dbReference type="FunFam" id="3.30.230.80:FF:000002">
    <property type="entry name" value="Molecular chaperone HtpG"/>
    <property type="match status" value="1"/>
</dbReference>
<dbReference type="PIRSF" id="PIRSF002583">
    <property type="entry name" value="Hsp90"/>
    <property type="match status" value="1"/>
</dbReference>
<dbReference type="GO" id="GO:0005737">
    <property type="term" value="C:cytoplasm"/>
    <property type="evidence" value="ECO:0007669"/>
    <property type="project" value="UniProtKB-SubCell"/>
</dbReference>
<evidence type="ECO:0000256" key="3">
    <source>
        <dbReference type="ARBA" id="ARBA00022490"/>
    </source>
</evidence>
<comment type="caution">
    <text evidence="10">Lacks conserved residue(s) required for the propagation of feature annotation.</text>
</comment>
<keyword evidence="3 10" id="KW-0963">Cytoplasm</keyword>
<feature type="binding site" evidence="11">
    <location>
        <begin position="103"/>
        <end position="104"/>
    </location>
    <ligand>
        <name>ATP</name>
        <dbReference type="ChEBI" id="CHEBI:30616"/>
    </ligand>
</feature>
<dbReference type="PROSITE" id="PS00298">
    <property type="entry name" value="HSP90"/>
    <property type="match status" value="1"/>
</dbReference>
<gene>
    <name evidence="10" type="primary">htpG</name>
    <name evidence="15" type="ORF">SAMN05421647_102133</name>
</gene>
<keyword evidence="12" id="KW-0175">Coiled coil</keyword>
<keyword evidence="16" id="KW-1185">Reference proteome</keyword>
<evidence type="ECO:0000256" key="7">
    <source>
        <dbReference type="ARBA" id="ARBA00023186"/>
    </source>
</evidence>
<dbReference type="Gene3D" id="1.20.120.790">
    <property type="entry name" value="Heat shock protein 90, C-terminal domain"/>
    <property type="match status" value="1"/>
</dbReference>
<evidence type="ECO:0000256" key="8">
    <source>
        <dbReference type="ARBA" id="ARBA00058590"/>
    </source>
</evidence>
<keyword evidence="7 10" id="KW-0143">Chaperone</keyword>
<dbReference type="Pfam" id="PF00183">
    <property type="entry name" value="HSP90"/>
    <property type="match status" value="1"/>
</dbReference>
<evidence type="ECO:0000256" key="13">
    <source>
        <dbReference type="SAM" id="MobiDB-lite"/>
    </source>
</evidence>
<keyword evidence="4 10" id="KW-0547">Nucleotide-binding</keyword>
<feature type="binding site" evidence="11">
    <location>
        <position position="88"/>
    </location>
    <ligand>
        <name>ATP</name>
        <dbReference type="ChEBI" id="CHEBI:30616"/>
    </ligand>
</feature>
<evidence type="ECO:0000256" key="4">
    <source>
        <dbReference type="ARBA" id="ARBA00022741"/>
    </source>
</evidence>
<organism evidence="15 16">
    <name type="scientific">Marinobacterium stanieri</name>
    <dbReference type="NCBI Taxonomy" id="49186"/>
    <lineage>
        <taxon>Bacteria</taxon>
        <taxon>Pseudomonadati</taxon>
        <taxon>Pseudomonadota</taxon>
        <taxon>Gammaproteobacteria</taxon>
        <taxon>Oceanospirillales</taxon>
        <taxon>Oceanospirillaceae</taxon>
        <taxon>Marinobacterium</taxon>
    </lineage>
</organism>